<sequence>MGLFNKNEKASKKSMVDIYLEQHGINDFPEEYKNAIKNIVNDLSSHGLAKASMILSFSKIEEQAKVGYLSTIINQNWILMNQNQQIINELKKMNEK</sequence>
<reference evidence="1" key="1">
    <citation type="journal article" date="2002" name="Mol. Microbiol.">
        <title>Genome sequence of Streptococcus agalactiae, a pathogen causing invasive neonatal disease.</title>
        <authorList>
            <person name="Glaser P."/>
            <person name="Rusniok C."/>
            <person name="Buchrieser C."/>
            <person name="Chevalier F."/>
            <person name="Frangeul L."/>
            <person name="Msadek T."/>
            <person name="Zouine M."/>
            <person name="Couve E."/>
            <person name="Lalioui L."/>
            <person name="Poyart C."/>
            <person name="Trieu-Cuot P."/>
            <person name="Kunst F."/>
        </authorList>
    </citation>
    <scope>NUCLEOTIDE SEQUENCE [LARGE SCALE GENOMIC DNA]</scope>
    <source>
        <strain evidence="1">NEM316</strain>
    </source>
</reference>
<dbReference type="KEGG" id="san:gbs1222"/>
<dbReference type="HOGENOM" id="CLU_177703_0_0_9"/>
<protein>
    <submittedName>
        <fullName evidence="1">Uncharacterized protein</fullName>
    </submittedName>
</protein>
<dbReference type="EMBL" id="AL766849">
    <property type="protein sequence ID" value="CAD46881.1"/>
    <property type="molecule type" value="Genomic_DNA"/>
</dbReference>
<evidence type="ECO:0000313" key="1">
    <source>
        <dbReference type="EMBL" id="CAD46881.1"/>
    </source>
</evidence>
<name>Q8E512_STRA3</name>
<dbReference type="RefSeq" id="WP_000522437.1">
    <property type="nucleotide sequence ID" value="NC_004368.1"/>
</dbReference>
<organism evidence="1">
    <name type="scientific">Streptococcus agalactiae serotype III (strain NEM316)</name>
    <dbReference type="NCBI Taxonomy" id="211110"/>
    <lineage>
        <taxon>Bacteria</taxon>
        <taxon>Bacillati</taxon>
        <taxon>Bacillota</taxon>
        <taxon>Bacilli</taxon>
        <taxon>Lactobacillales</taxon>
        <taxon>Streptococcaceae</taxon>
        <taxon>Streptococcus</taxon>
    </lineage>
</organism>
<proteinExistence type="predicted"/>
<dbReference type="Proteomes" id="UP000000823">
    <property type="component" value="Chromosome"/>
</dbReference>
<dbReference type="AlphaFoldDB" id="Q8E512"/>
<dbReference type="eggNOG" id="ENOG5032U0Y">
    <property type="taxonomic scope" value="Bacteria"/>
</dbReference>
<gene>
    <name evidence="1" type="ordered locus">gbs1222</name>
</gene>
<accession>Q8E512</accession>